<feature type="domain" description="PAC" evidence="2">
    <location>
        <begin position="94"/>
        <end position="146"/>
    </location>
</feature>
<reference evidence="3 4" key="1">
    <citation type="submission" date="2018-11" db="EMBL/GenBank/DDBJ databases">
        <title>Paraburkholderia sp. DHOA04, isolated from soil.</title>
        <authorList>
            <person name="Gao Z.-H."/>
            <person name="Qiu L.-H."/>
            <person name="Fu J.-C."/>
        </authorList>
    </citation>
    <scope>NUCLEOTIDE SEQUENCE [LARGE SCALE GENOMIC DNA]</scope>
    <source>
        <strain evidence="3 4">DHOA04</strain>
    </source>
</reference>
<feature type="domain" description="PAS" evidence="1">
    <location>
        <begin position="24"/>
        <end position="70"/>
    </location>
</feature>
<dbReference type="NCBIfam" id="TIGR00229">
    <property type="entry name" value="sensory_box"/>
    <property type="match status" value="1"/>
</dbReference>
<dbReference type="AlphaFoldDB" id="A0A3N6MGH6"/>
<name>A0A3N6MGH6_9BURK</name>
<evidence type="ECO:0000313" key="3">
    <source>
        <dbReference type="EMBL" id="RQH02108.1"/>
    </source>
</evidence>
<proteinExistence type="predicted"/>
<dbReference type="Proteomes" id="UP000272778">
    <property type="component" value="Unassembled WGS sequence"/>
</dbReference>
<dbReference type="SUPFAM" id="SSF55785">
    <property type="entry name" value="PYP-like sensor domain (PAS domain)"/>
    <property type="match status" value="1"/>
</dbReference>
<dbReference type="Pfam" id="PF08448">
    <property type="entry name" value="PAS_4"/>
    <property type="match status" value="1"/>
</dbReference>
<gene>
    <name evidence="3" type="ORF">D1Y85_22720</name>
</gene>
<dbReference type="InterPro" id="IPR035965">
    <property type="entry name" value="PAS-like_dom_sf"/>
</dbReference>
<dbReference type="EMBL" id="RQIS01000020">
    <property type="protein sequence ID" value="RQH02108.1"/>
    <property type="molecule type" value="Genomic_DNA"/>
</dbReference>
<evidence type="ECO:0000313" key="4">
    <source>
        <dbReference type="Proteomes" id="UP000272778"/>
    </source>
</evidence>
<dbReference type="InterPro" id="IPR013656">
    <property type="entry name" value="PAS_4"/>
</dbReference>
<dbReference type="InterPro" id="IPR000014">
    <property type="entry name" value="PAS"/>
</dbReference>
<dbReference type="PROSITE" id="PS50112">
    <property type="entry name" value="PAS"/>
    <property type="match status" value="1"/>
</dbReference>
<dbReference type="SMART" id="SM00091">
    <property type="entry name" value="PAS"/>
    <property type="match status" value="1"/>
</dbReference>
<sequence>MREVCGYTETFWINSKIPMIAEWIIEQTSDALIYADREGKIVRWNEAATTLFGFGKDEALGASLDLIIPEHLRAPHWKGFDAAVGSGVTRLGGHPTLTRGVHKTGKKLYVEMSFALVKDDASQIVGSVAMARDVTERVERERAARAATATPSQ</sequence>
<protein>
    <submittedName>
        <fullName evidence="3">PAS domain S-box protein</fullName>
    </submittedName>
</protein>
<evidence type="ECO:0000259" key="1">
    <source>
        <dbReference type="PROSITE" id="PS50112"/>
    </source>
</evidence>
<keyword evidence="4" id="KW-1185">Reference proteome</keyword>
<dbReference type="CDD" id="cd00130">
    <property type="entry name" value="PAS"/>
    <property type="match status" value="1"/>
</dbReference>
<dbReference type="InterPro" id="IPR001610">
    <property type="entry name" value="PAC"/>
</dbReference>
<dbReference type="PROSITE" id="PS50113">
    <property type="entry name" value="PAC"/>
    <property type="match status" value="1"/>
</dbReference>
<dbReference type="OrthoDB" id="3687827at2"/>
<evidence type="ECO:0000259" key="2">
    <source>
        <dbReference type="PROSITE" id="PS50113"/>
    </source>
</evidence>
<dbReference type="InterPro" id="IPR000700">
    <property type="entry name" value="PAS-assoc_C"/>
</dbReference>
<dbReference type="SMART" id="SM00086">
    <property type="entry name" value="PAC"/>
    <property type="match status" value="1"/>
</dbReference>
<dbReference type="Gene3D" id="3.30.450.20">
    <property type="entry name" value="PAS domain"/>
    <property type="match status" value="1"/>
</dbReference>
<organism evidence="3 4">
    <name type="scientific">Paraburkholderia dinghuensis</name>
    <dbReference type="NCBI Taxonomy" id="2305225"/>
    <lineage>
        <taxon>Bacteria</taxon>
        <taxon>Pseudomonadati</taxon>
        <taxon>Pseudomonadota</taxon>
        <taxon>Betaproteobacteria</taxon>
        <taxon>Burkholderiales</taxon>
        <taxon>Burkholderiaceae</taxon>
        <taxon>Paraburkholderia</taxon>
    </lineage>
</organism>
<comment type="caution">
    <text evidence="3">The sequence shown here is derived from an EMBL/GenBank/DDBJ whole genome shotgun (WGS) entry which is preliminary data.</text>
</comment>
<accession>A0A3N6MGH6</accession>